<dbReference type="RefSeq" id="WP_379812405.1">
    <property type="nucleotide sequence ID" value="NZ_JBHUPC010000017.1"/>
</dbReference>
<gene>
    <name evidence="1" type="ORF">ACFS5J_11800</name>
</gene>
<dbReference type="Proteomes" id="UP001597534">
    <property type="component" value="Unassembled WGS sequence"/>
</dbReference>
<accession>A0ABW5YNS7</accession>
<comment type="caution">
    <text evidence="1">The sequence shown here is derived from an EMBL/GenBank/DDBJ whole genome shotgun (WGS) entry which is preliminary data.</text>
</comment>
<organism evidence="1 2">
    <name type="scientific">Flavobacterium chuncheonense</name>
    <dbReference type="NCBI Taxonomy" id="2026653"/>
    <lineage>
        <taxon>Bacteria</taxon>
        <taxon>Pseudomonadati</taxon>
        <taxon>Bacteroidota</taxon>
        <taxon>Flavobacteriia</taxon>
        <taxon>Flavobacteriales</taxon>
        <taxon>Flavobacteriaceae</taxon>
        <taxon>Flavobacterium</taxon>
    </lineage>
</organism>
<evidence type="ECO:0000313" key="1">
    <source>
        <dbReference type="EMBL" id="MFD2892694.1"/>
    </source>
</evidence>
<protein>
    <submittedName>
        <fullName evidence="1">Uncharacterized protein</fullName>
    </submittedName>
</protein>
<evidence type="ECO:0000313" key="2">
    <source>
        <dbReference type="Proteomes" id="UP001597534"/>
    </source>
</evidence>
<sequence length="155" mass="18327">MKKLIFFTFLLCIQIAIGQENTIPKDQLKAIQETYNWGEEQFLIINYRQPKNFCSYNNYENLAESENWFKNNVFNKLDLSGCRTIFIYDDKINAGNFLDFTTHYDDVGHYFLQKFFNQKGFCYGLLVISKNGTYLKEMGEYNHKNIASMIDQLSL</sequence>
<dbReference type="EMBL" id="JBHUPC010000017">
    <property type="protein sequence ID" value="MFD2892694.1"/>
    <property type="molecule type" value="Genomic_DNA"/>
</dbReference>
<proteinExistence type="predicted"/>
<reference evidence="2" key="1">
    <citation type="journal article" date="2019" name="Int. J. Syst. Evol. Microbiol.">
        <title>The Global Catalogue of Microorganisms (GCM) 10K type strain sequencing project: providing services to taxonomists for standard genome sequencing and annotation.</title>
        <authorList>
            <consortium name="The Broad Institute Genomics Platform"/>
            <consortium name="The Broad Institute Genome Sequencing Center for Infectious Disease"/>
            <person name="Wu L."/>
            <person name="Ma J."/>
        </authorList>
    </citation>
    <scope>NUCLEOTIDE SEQUENCE [LARGE SCALE GENOMIC DNA]</scope>
    <source>
        <strain evidence="2">KCTC 22671</strain>
    </source>
</reference>
<keyword evidence="2" id="KW-1185">Reference proteome</keyword>
<name>A0ABW5YNS7_9FLAO</name>